<dbReference type="GO" id="GO:0034440">
    <property type="term" value="P:lipid oxidation"/>
    <property type="evidence" value="ECO:0007669"/>
    <property type="project" value="InterPro"/>
</dbReference>
<dbReference type="InterPro" id="IPR036392">
    <property type="entry name" value="PLAT/LH2_dom_sf"/>
</dbReference>
<keyword evidence="4" id="KW-0925">Oxylipin biosynthesis</keyword>
<proteinExistence type="inferred from homology"/>
<gene>
    <name evidence="13" type="ORF">IFM89_020987</name>
</gene>
<keyword evidence="14" id="KW-1185">Reference proteome</keyword>
<dbReference type="Pfam" id="PF01477">
    <property type="entry name" value="PLAT"/>
    <property type="match status" value="1"/>
</dbReference>
<evidence type="ECO:0000256" key="2">
    <source>
        <dbReference type="ARBA" id="ARBA00022516"/>
    </source>
</evidence>
<evidence type="ECO:0000256" key="3">
    <source>
        <dbReference type="ARBA" id="ARBA00022723"/>
    </source>
</evidence>
<dbReference type="Gene3D" id="2.60.60.20">
    <property type="entry name" value="PLAT/LH2 domain"/>
    <property type="match status" value="1"/>
</dbReference>
<protein>
    <recommendedName>
        <fullName evidence="15">Lipoxygenase</fullName>
    </recommendedName>
</protein>
<dbReference type="OrthoDB" id="407298at2759"/>
<keyword evidence="8" id="KW-0443">Lipid metabolism</keyword>
<evidence type="ECO:0000256" key="8">
    <source>
        <dbReference type="ARBA" id="ARBA00023098"/>
    </source>
</evidence>
<evidence type="ECO:0000313" key="14">
    <source>
        <dbReference type="Proteomes" id="UP000631114"/>
    </source>
</evidence>
<organism evidence="13 14">
    <name type="scientific">Coptis chinensis</name>
    <dbReference type="NCBI Taxonomy" id="261450"/>
    <lineage>
        <taxon>Eukaryota</taxon>
        <taxon>Viridiplantae</taxon>
        <taxon>Streptophyta</taxon>
        <taxon>Embryophyta</taxon>
        <taxon>Tracheophyta</taxon>
        <taxon>Spermatophyta</taxon>
        <taxon>Magnoliopsida</taxon>
        <taxon>Ranunculales</taxon>
        <taxon>Ranunculaceae</taxon>
        <taxon>Coptidoideae</taxon>
        <taxon>Coptis</taxon>
    </lineage>
</organism>
<reference evidence="13 14" key="1">
    <citation type="submission" date="2020-10" db="EMBL/GenBank/DDBJ databases">
        <title>The Coptis chinensis genome and diversification of protoberbering-type alkaloids.</title>
        <authorList>
            <person name="Wang B."/>
            <person name="Shu S."/>
            <person name="Song C."/>
            <person name="Liu Y."/>
        </authorList>
    </citation>
    <scope>NUCLEOTIDE SEQUENCE [LARGE SCALE GENOMIC DNA]</scope>
    <source>
        <strain evidence="13">HL-2020</strain>
        <tissue evidence="13">Leaf</tissue>
    </source>
</reference>
<dbReference type="Proteomes" id="UP000631114">
    <property type="component" value="Unassembled WGS sequence"/>
</dbReference>
<feature type="domain" description="Lipoxygenase" evidence="12">
    <location>
        <begin position="67"/>
        <end position="198"/>
    </location>
</feature>
<dbReference type="InterPro" id="IPR013819">
    <property type="entry name" value="LipOase_C"/>
</dbReference>
<dbReference type="InterPro" id="IPR001024">
    <property type="entry name" value="PLAT/LH2_dom"/>
</dbReference>
<evidence type="ECO:0000256" key="7">
    <source>
        <dbReference type="ARBA" id="ARBA00023002"/>
    </source>
</evidence>
<evidence type="ECO:0000256" key="9">
    <source>
        <dbReference type="ARBA" id="ARBA00023160"/>
    </source>
</evidence>
<dbReference type="PROSITE" id="PS50095">
    <property type="entry name" value="PLAT"/>
    <property type="match status" value="1"/>
</dbReference>
<comment type="caution">
    <text evidence="13">The sequence shown here is derived from an EMBL/GenBank/DDBJ whole genome shotgun (WGS) entry which is preliminary data.</text>
</comment>
<dbReference type="InterPro" id="IPR000907">
    <property type="entry name" value="LipOase"/>
</dbReference>
<dbReference type="GO" id="GO:0006633">
    <property type="term" value="P:fatty acid biosynthetic process"/>
    <property type="evidence" value="ECO:0007669"/>
    <property type="project" value="UniProtKB-KW"/>
</dbReference>
<dbReference type="AlphaFoldDB" id="A0A835M0Y4"/>
<evidence type="ECO:0000313" key="13">
    <source>
        <dbReference type="EMBL" id="KAF9614890.1"/>
    </source>
</evidence>
<dbReference type="EMBL" id="JADFTS010000003">
    <property type="protein sequence ID" value="KAF9614890.1"/>
    <property type="molecule type" value="Genomic_DNA"/>
</dbReference>
<evidence type="ECO:0008006" key="15">
    <source>
        <dbReference type="Google" id="ProtNLM"/>
    </source>
</evidence>
<dbReference type="PANTHER" id="PTHR11771">
    <property type="entry name" value="LIPOXYGENASE"/>
    <property type="match status" value="1"/>
</dbReference>
<feature type="domain" description="PLAT" evidence="11">
    <location>
        <begin position="1"/>
        <end position="63"/>
    </location>
</feature>
<keyword evidence="6" id="KW-0223">Dioxygenase</keyword>
<comment type="similarity">
    <text evidence="1">Belongs to the lipoxygenase family.</text>
</comment>
<evidence type="ECO:0000256" key="6">
    <source>
        <dbReference type="ARBA" id="ARBA00022964"/>
    </source>
</evidence>
<dbReference type="Pfam" id="PF00305">
    <property type="entry name" value="Lipoxygenase"/>
    <property type="match status" value="1"/>
</dbReference>
<dbReference type="FunFam" id="4.10.375.10:FF:000001">
    <property type="entry name" value="Lipoxygenase"/>
    <property type="match status" value="1"/>
</dbReference>
<evidence type="ECO:0000259" key="11">
    <source>
        <dbReference type="PROSITE" id="PS50095"/>
    </source>
</evidence>
<evidence type="ECO:0000256" key="4">
    <source>
        <dbReference type="ARBA" id="ARBA00022767"/>
    </source>
</evidence>
<dbReference type="SUPFAM" id="SSF48484">
    <property type="entry name" value="Lipoxigenase"/>
    <property type="match status" value="1"/>
</dbReference>
<evidence type="ECO:0000259" key="12">
    <source>
        <dbReference type="PROSITE" id="PS51393"/>
    </source>
</evidence>
<sequence length="198" mass="22331">MAKFFIDSNFGIPGAIAVTNKHQKEFFLESIVIEGLVCEPVHFSCNSWVQSRKDHPGKRVFFSNKQPYLPSETPAGLKELREKELSDLRGDGQGERKHSDRIYDYAIYNDLGNLDKGIDLARPKLGGEAIPFPRRCRTGRSPTDTDINAENRVEKPLPMYVPRDEAFEESKQDTFAAWRLRGVLHNLIPSLIASISAG</sequence>
<keyword evidence="3" id="KW-0479">Metal-binding</keyword>
<keyword evidence="7" id="KW-0560">Oxidoreductase</keyword>
<dbReference type="GO" id="GO:0016702">
    <property type="term" value="F:oxidoreductase activity, acting on single donors with incorporation of molecular oxygen, incorporation of two atoms of oxygen"/>
    <property type="evidence" value="ECO:0007669"/>
    <property type="project" value="InterPro"/>
</dbReference>
<dbReference type="PRINTS" id="PR00468">
    <property type="entry name" value="PLTLPOXGNASE"/>
</dbReference>
<evidence type="ECO:0000256" key="1">
    <source>
        <dbReference type="ARBA" id="ARBA00009419"/>
    </source>
</evidence>
<evidence type="ECO:0000256" key="10">
    <source>
        <dbReference type="PROSITE-ProRule" id="PRU00152"/>
    </source>
</evidence>
<evidence type="ECO:0000256" key="5">
    <source>
        <dbReference type="ARBA" id="ARBA00022832"/>
    </source>
</evidence>
<dbReference type="PROSITE" id="PS51393">
    <property type="entry name" value="LIPOXYGENASE_3"/>
    <property type="match status" value="1"/>
</dbReference>
<keyword evidence="9" id="KW-0275">Fatty acid biosynthesis</keyword>
<comment type="caution">
    <text evidence="10">Lacks conserved residue(s) required for the propagation of feature annotation.</text>
</comment>
<keyword evidence="2" id="KW-0444">Lipid biosynthesis</keyword>
<dbReference type="InterPro" id="IPR036226">
    <property type="entry name" value="LipOase_C_sf"/>
</dbReference>
<dbReference type="Gene3D" id="4.10.375.10">
    <property type="entry name" value="Lipoxygenase-1, Domain 2"/>
    <property type="match status" value="1"/>
</dbReference>
<name>A0A835M0Y4_9MAGN</name>
<accession>A0A835M0Y4</accession>
<dbReference type="GO" id="GO:0031408">
    <property type="term" value="P:oxylipin biosynthetic process"/>
    <property type="evidence" value="ECO:0007669"/>
    <property type="project" value="UniProtKB-KW"/>
</dbReference>
<dbReference type="InterPro" id="IPR001246">
    <property type="entry name" value="LipOase_plant"/>
</dbReference>
<dbReference type="SUPFAM" id="SSF49723">
    <property type="entry name" value="Lipase/lipooxygenase domain (PLAT/LH2 domain)"/>
    <property type="match status" value="1"/>
</dbReference>
<dbReference type="SMART" id="SM00308">
    <property type="entry name" value="LH2"/>
    <property type="match status" value="1"/>
</dbReference>
<keyword evidence="5" id="KW-0276">Fatty acid metabolism</keyword>
<dbReference type="GO" id="GO:0046872">
    <property type="term" value="F:metal ion binding"/>
    <property type="evidence" value="ECO:0007669"/>
    <property type="project" value="UniProtKB-KW"/>
</dbReference>